<gene>
    <name evidence="3" type="ORF">AXF17_05650</name>
</gene>
<dbReference type="Pfam" id="PF13490">
    <property type="entry name" value="zf-HC2"/>
    <property type="match status" value="1"/>
</dbReference>
<feature type="domain" description="Putative zinc-finger" evidence="2">
    <location>
        <begin position="5"/>
        <end position="38"/>
    </location>
</feature>
<reference evidence="4" key="1">
    <citation type="submission" date="2016-05" db="EMBL/GenBank/DDBJ databases">
        <authorList>
            <person name="Holder M.E."/>
            <person name="Ajami N.J."/>
            <person name="Petrosino J.F."/>
        </authorList>
    </citation>
    <scope>NUCLEOTIDE SEQUENCE [LARGE SCALE GENOMIC DNA]</scope>
    <source>
        <strain evidence="4">ATCC 700696</strain>
    </source>
</reference>
<proteinExistence type="predicted"/>
<dbReference type="EMBL" id="CP016199">
    <property type="protein sequence ID" value="ASS37960.1"/>
    <property type="molecule type" value="Genomic_DNA"/>
</dbReference>
<protein>
    <recommendedName>
        <fullName evidence="2">Putative zinc-finger domain-containing protein</fullName>
    </recommendedName>
</protein>
<keyword evidence="1" id="KW-1133">Transmembrane helix</keyword>
<dbReference type="AlphaFoldDB" id="A0A223ASN0"/>
<keyword evidence="1" id="KW-0812">Transmembrane</keyword>
<accession>A0A223ASN0</accession>
<dbReference type="OrthoDB" id="6194834at2"/>
<dbReference type="RefSeq" id="WP_094234196.1">
    <property type="nucleotide sequence ID" value="NZ_CP016199.1"/>
</dbReference>
<sequence>MKISCDVIRDLLPLYIDDILSNDSKNLVDEHIEECESCNDEFRKLSGDEIHSCAVNLNENKSIYDSLNKIRKRISLKIQLTVLTSVIFTSIVAVFAWDYYDNHRIYVPYKEAKIEWVKDSMKTYEKYRDVDRVISSDGKTLILVLNRTHRTNNDSIYSDQVIWKGPNREYSYEDEKGEEKLADIEEVYYMSSDAWERYKEREVLIYNIPQDEFNLERYKREFNVVKRKSKLIWTKSNGFIG</sequence>
<keyword evidence="1" id="KW-0472">Membrane</keyword>
<evidence type="ECO:0000313" key="4">
    <source>
        <dbReference type="Proteomes" id="UP000214689"/>
    </source>
</evidence>
<dbReference type="Proteomes" id="UP000214689">
    <property type="component" value="Chromosome"/>
</dbReference>
<feature type="transmembrane region" description="Helical" evidence="1">
    <location>
        <begin position="78"/>
        <end position="100"/>
    </location>
</feature>
<evidence type="ECO:0000256" key="1">
    <source>
        <dbReference type="SAM" id="Phobius"/>
    </source>
</evidence>
<evidence type="ECO:0000259" key="2">
    <source>
        <dbReference type="Pfam" id="PF13490"/>
    </source>
</evidence>
<keyword evidence="4" id="KW-1185">Reference proteome</keyword>
<organism evidence="3 4">
    <name type="scientific">Mogibacterium pumilum</name>
    <dbReference type="NCBI Taxonomy" id="86332"/>
    <lineage>
        <taxon>Bacteria</taxon>
        <taxon>Bacillati</taxon>
        <taxon>Bacillota</taxon>
        <taxon>Clostridia</taxon>
        <taxon>Peptostreptococcales</taxon>
        <taxon>Anaerovoracaceae</taxon>
        <taxon>Mogibacterium</taxon>
    </lineage>
</organism>
<name>A0A223ASN0_9FIRM</name>
<dbReference type="InterPro" id="IPR027383">
    <property type="entry name" value="Znf_put"/>
</dbReference>
<evidence type="ECO:0000313" key="3">
    <source>
        <dbReference type="EMBL" id="ASS37960.1"/>
    </source>
</evidence>